<protein>
    <submittedName>
        <fullName evidence="2">VOC family protein</fullName>
    </submittedName>
</protein>
<dbReference type="InterPro" id="IPR004360">
    <property type="entry name" value="Glyas_Fos-R_dOase_dom"/>
</dbReference>
<organism evidence="2 3">
    <name type="scientific">Variovorax paradoxus</name>
    <dbReference type="NCBI Taxonomy" id="34073"/>
    <lineage>
        <taxon>Bacteria</taxon>
        <taxon>Pseudomonadati</taxon>
        <taxon>Pseudomonadota</taxon>
        <taxon>Betaproteobacteria</taxon>
        <taxon>Burkholderiales</taxon>
        <taxon>Comamonadaceae</taxon>
        <taxon>Variovorax</taxon>
    </lineage>
</organism>
<dbReference type="Pfam" id="PF00903">
    <property type="entry name" value="Glyoxalase"/>
    <property type="match status" value="1"/>
</dbReference>
<proteinExistence type="predicted"/>
<dbReference type="PANTHER" id="PTHR35006:SF2">
    <property type="entry name" value="GLYOXALASE FAMILY PROTEIN (AFU_ORTHOLOGUE AFUA_5G14830)"/>
    <property type="match status" value="1"/>
</dbReference>
<dbReference type="SUPFAM" id="SSF54593">
    <property type="entry name" value="Glyoxalase/Bleomycin resistance protein/Dihydroxybiphenyl dioxygenase"/>
    <property type="match status" value="1"/>
</dbReference>
<dbReference type="InterPro" id="IPR037523">
    <property type="entry name" value="VOC_core"/>
</dbReference>
<dbReference type="Proteomes" id="UP000326780">
    <property type="component" value="Chromosome"/>
</dbReference>
<feature type="domain" description="VOC" evidence="1">
    <location>
        <begin position="1"/>
        <end position="120"/>
    </location>
</feature>
<dbReference type="PROSITE" id="PS51819">
    <property type="entry name" value="VOC"/>
    <property type="match status" value="1"/>
</dbReference>
<dbReference type="CDD" id="cd07262">
    <property type="entry name" value="VOC_like"/>
    <property type="match status" value="1"/>
</dbReference>
<reference evidence="2 3" key="1">
    <citation type="submission" date="2019-10" db="EMBL/GenBank/DDBJ databases">
        <title>Complete genome sequence of Variovorax paradoxus 5C-2.</title>
        <authorList>
            <person name="Gogoleva N.E."/>
            <person name="Balkin A.S."/>
        </authorList>
    </citation>
    <scope>NUCLEOTIDE SEQUENCE [LARGE SCALE GENOMIC DNA]</scope>
    <source>
        <strain evidence="2 3">5C-2</strain>
    </source>
</reference>
<sequence>MYDHIGLKVKDLAASRRFYEAALAPLGHVLGSHDDESYAGLGPAGEPALWLYAAKGAKGPGTHVAFRAPDHAAVAAFHKAGLKAGGTDNGGAGPRADYSPTYYAAFLIDPDGNNVEAVCP</sequence>
<evidence type="ECO:0000313" key="2">
    <source>
        <dbReference type="EMBL" id="QFZ85424.1"/>
    </source>
</evidence>
<dbReference type="PANTHER" id="PTHR35006">
    <property type="entry name" value="GLYOXALASE FAMILY PROTEIN (AFU_ORTHOLOGUE AFUA_5G14830)"/>
    <property type="match status" value="1"/>
</dbReference>
<dbReference type="InterPro" id="IPR029068">
    <property type="entry name" value="Glyas_Bleomycin-R_OHBP_Dase"/>
</dbReference>
<evidence type="ECO:0000259" key="1">
    <source>
        <dbReference type="PROSITE" id="PS51819"/>
    </source>
</evidence>
<gene>
    <name evidence="2" type="ORF">GFK26_22985</name>
</gene>
<accession>A0A5Q0M9Y8</accession>
<dbReference type="Gene3D" id="3.10.180.10">
    <property type="entry name" value="2,3-Dihydroxybiphenyl 1,2-Dioxygenase, domain 1"/>
    <property type="match status" value="1"/>
</dbReference>
<dbReference type="AlphaFoldDB" id="A0A5Q0M9Y8"/>
<dbReference type="RefSeq" id="WP_153284006.1">
    <property type="nucleotide sequence ID" value="NZ_CP045644.1"/>
</dbReference>
<name>A0A5Q0M9Y8_VARPD</name>
<evidence type="ECO:0000313" key="3">
    <source>
        <dbReference type="Proteomes" id="UP000326780"/>
    </source>
</evidence>
<dbReference type="EMBL" id="CP045644">
    <property type="protein sequence ID" value="QFZ85424.1"/>
    <property type="molecule type" value="Genomic_DNA"/>
</dbReference>